<evidence type="ECO:0000259" key="1">
    <source>
        <dbReference type="Pfam" id="PF01408"/>
    </source>
</evidence>
<name>A0A4Z0GVS5_9BACI</name>
<dbReference type="InterPro" id="IPR036291">
    <property type="entry name" value="NAD(P)-bd_dom_sf"/>
</dbReference>
<proteinExistence type="predicted"/>
<organism evidence="3 4">
    <name type="scientific">Halobacillus salinus</name>
    <dbReference type="NCBI Taxonomy" id="192814"/>
    <lineage>
        <taxon>Bacteria</taxon>
        <taxon>Bacillati</taxon>
        <taxon>Bacillota</taxon>
        <taxon>Bacilli</taxon>
        <taxon>Bacillales</taxon>
        <taxon>Bacillaceae</taxon>
        <taxon>Halobacillus</taxon>
    </lineage>
</organism>
<dbReference type="AlphaFoldDB" id="A0A4Z0GVS5"/>
<dbReference type="STRING" id="192814.GCA_900166575_00210"/>
<dbReference type="PANTHER" id="PTHR43054">
    <property type="match status" value="1"/>
</dbReference>
<feature type="domain" description="Gfo/Idh/MocA-like oxidoreductase N-terminal" evidence="1">
    <location>
        <begin position="2"/>
        <end position="119"/>
    </location>
</feature>
<evidence type="ECO:0000259" key="2">
    <source>
        <dbReference type="Pfam" id="PF22725"/>
    </source>
</evidence>
<dbReference type="Pfam" id="PF01408">
    <property type="entry name" value="GFO_IDH_MocA"/>
    <property type="match status" value="1"/>
</dbReference>
<comment type="caution">
    <text evidence="3">The sequence shown here is derived from an EMBL/GenBank/DDBJ whole genome shotgun (WGS) entry which is preliminary data.</text>
</comment>
<dbReference type="Gene3D" id="3.40.50.720">
    <property type="entry name" value="NAD(P)-binding Rossmann-like Domain"/>
    <property type="match status" value="1"/>
</dbReference>
<evidence type="ECO:0000313" key="3">
    <source>
        <dbReference type="EMBL" id="TGB01072.1"/>
    </source>
</evidence>
<keyword evidence="4" id="KW-1185">Reference proteome</keyword>
<dbReference type="Proteomes" id="UP000297982">
    <property type="component" value="Unassembled WGS sequence"/>
</dbReference>
<dbReference type="GO" id="GO:0000166">
    <property type="term" value="F:nucleotide binding"/>
    <property type="evidence" value="ECO:0007669"/>
    <property type="project" value="InterPro"/>
</dbReference>
<dbReference type="EMBL" id="SRJC01000008">
    <property type="protein sequence ID" value="TGB01072.1"/>
    <property type="molecule type" value="Genomic_DNA"/>
</dbReference>
<reference evidence="3 4" key="1">
    <citation type="journal article" date="2003" name="Int. J. Syst. Evol. Microbiol.">
        <title>Halobacillus salinus sp. nov., isolated from a salt lake on the coast of the East Sea in Korea.</title>
        <authorList>
            <person name="Yoon J.H."/>
            <person name="Kang K.H."/>
            <person name="Park Y.H."/>
        </authorList>
    </citation>
    <scope>NUCLEOTIDE SEQUENCE [LARGE SCALE GENOMIC DNA]</scope>
    <source>
        <strain evidence="3 4">HSL-3</strain>
    </source>
</reference>
<dbReference type="Gene3D" id="3.30.360.10">
    <property type="entry name" value="Dihydrodipicolinate Reductase, domain 2"/>
    <property type="match status" value="1"/>
</dbReference>
<feature type="domain" description="GFO/IDH/MocA-like oxidoreductase" evidence="2">
    <location>
        <begin position="138"/>
        <end position="247"/>
    </location>
</feature>
<sequence length="331" mass="36880">MIKFGIVGTNWITERFLDAVKDLEDFTLSAVYSRTEEKAKTFAAKFGAEHTFTSLEEMAKSDVVDAVYIASPNSLHSEQSILMMNHGKHVLCEKPLASNTRETEAMIEAAKENNVLLMEAMKSTLSPNFKLLQDNLNKIGKVRRYHANFSKYSSRYDAYREGTVLNAFNPEFSNGSLMDLGVYCIYPMVVLFGEPEDIKASGIMLDSGVDGGGSLIAQYEGMEGILTHSKIQNSYIHSEIQGEEGSIIIEGGISSFNDMKVVYRDGSTEVISAELDHHEMYYETEEFISLIKEGKTMSSINSFENSLTTAKVIEAARKRIGVVYPADNKRC</sequence>
<dbReference type="SUPFAM" id="SSF51735">
    <property type="entry name" value="NAD(P)-binding Rossmann-fold domains"/>
    <property type="match status" value="1"/>
</dbReference>
<dbReference type="SUPFAM" id="SSF55347">
    <property type="entry name" value="Glyceraldehyde-3-phosphate dehydrogenase-like, C-terminal domain"/>
    <property type="match status" value="1"/>
</dbReference>
<dbReference type="PANTHER" id="PTHR43054:SF1">
    <property type="entry name" value="SCYLLO-INOSITOL 2-DEHYDROGENASE (NADP(+)) IOLU"/>
    <property type="match status" value="1"/>
</dbReference>
<dbReference type="InterPro" id="IPR055170">
    <property type="entry name" value="GFO_IDH_MocA-like_dom"/>
</dbReference>
<dbReference type="Pfam" id="PF22725">
    <property type="entry name" value="GFO_IDH_MocA_C3"/>
    <property type="match status" value="1"/>
</dbReference>
<accession>A0A4Z0GVS5</accession>
<dbReference type="InterPro" id="IPR000683">
    <property type="entry name" value="Gfo/Idh/MocA-like_OxRdtase_N"/>
</dbReference>
<dbReference type="RefSeq" id="WP_135328680.1">
    <property type="nucleotide sequence ID" value="NZ_SRJC01000008.1"/>
</dbReference>
<evidence type="ECO:0000313" key="4">
    <source>
        <dbReference type="Proteomes" id="UP000297982"/>
    </source>
</evidence>
<gene>
    <name evidence="3" type="ORF">E4663_18145</name>
</gene>
<protein>
    <submittedName>
        <fullName evidence="3">Gfo/Idh/MocA family oxidoreductase</fullName>
    </submittedName>
</protein>